<evidence type="ECO:0000256" key="1">
    <source>
        <dbReference type="ARBA" id="ARBA00009437"/>
    </source>
</evidence>
<comment type="similarity">
    <text evidence="1">Belongs to the LysR transcriptional regulatory family.</text>
</comment>
<dbReference type="Pfam" id="PF03466">
    <property type="entry name" value="LysR_substrate"/>
    <property type="match status" value="1"/>
</dbReference>
<evidence type="ECO:0000256" key="4">
    <source>
        <dbReference type="ARBA" id="ARBA00023163"/>
    </source>
</evidence>
<gene>
    <name evidence="6" type="ORF">J2Z44_001928</name>
</gene>
<comment type="caution">
    <text evidence="6">The sequence shown here is derived from an EMBL/GenBank/DDBJ whole genome shotgun (WGS) entry which is preliminary data.</text>
</comment>
<dbReference type="PANTHER" id="PTHR30126">
    <property type="entry name" value="HTH-TYPE TRANSCRIPTIONAL REGULATOR"/>
    <property type="match status" value="1"/>
</dbReference>
<accession>A0ABS4K2V6</accession>
<evidence type="ECO:0000256" key="3">
    <source>
        <dbReference type="ARBA" id="ARBA00023125"/>
    </source>
</evidence>
<evidence type="ECO:0000259" key="5">
    <source>
        <dbReference type="PROSITE" id="PS50931"/>
    </source>
</evidence>
<evidence type="ECO:0000313" key="7">
    <source>
        <dbReference type="Proteomes" id="UP001519308"/>
    </source>
</evidence>
<keyword evidence="3 6" id="KW-0238">DNA-binding</keyword>
<dbReference type="SUPFAM" id="SSF53850">
    <property type="entry name" value="Periplasmic binding protein-like II"/>
    <property type="match status" value="1"/>
</dbReference>
<dbReference type="InterPro" id="IPR000847">
    <property type="entry name" value="LysR_HTH_N"/>
</dbReference>
<evidence type="ECO:0000256" key="2">
    <source>
        <dbReference type="ARBA" id="ARBA00023015"/>
    </source>
</evidence>
<reference evidence="6 7" key="1">
    <citation type="submission" date="2021-03" db="EMBL/GenBank/DDBJ databases">
        <title>Genomic Encyclopedia of Type Strains, Phase IV (KMG-IV): sequencing the most valuable type-strain genomes for metagenomic binning, comparative biology and taxonomic classification.</title>
        <authorList>
            <person name="Goeker M."/>
        </authorList>
    </citation>
    <scope>NUCLEOTIDE SEQUENCE [LARGE SCALE GENOMIC DNA]</scope>
    <source>
        <strain evidence="6 7">DSM 28650</strain>
    </source>
</reference>
<dbReference type="InterPro" id="IPR005119">
    <property type="entry name" value="LysR_subst-bd"/>
</dbReference>
<evidence type="ECO:0000313" key="6">
    <source>
        <dbReference type="EMBL" id="MBP2022127.1"/>
    </source>
</evidence>
<organism evidence="6 7">
    <name type="scientific">Clostridium punense</name>
    <dbReference type="NCBI Taxonomy" id="1054297"/>
    <lineage>
        <taxon>Bacteria</taxon>
        <taxon>Bacillati</taxon>
        <taxon>Bacillota</taxon>
        <taxon>Clostridia</taxon>
        <taxon>Eubacteriales</taxon>
        <taxon>Clostridiaceae</taxon>
        <taxon>Clostridium</taxon>
    </lineage>
</organism>
<dbReference type="Pfam" id="PF00126">
    <property type="entry name" value="HTH_1"/>
    <property type="match status" value="1"/>
</dbReference>
<dbReference type="Gene3D" id="3.40.190.290">
    <property type="match status" value="1"/>
</dbReference>
<dbReference type="Proteomes" id="UP001519308">
    <property type="component" value="Unassembled WGS sequence"/>
</dbReference>
<dbReference type="InterPro" id="IPR036390">
    <property type="entry name" value="WH_DNA-bd_sf"/>
</dbReference>
<dbReference type="PRINTS" id="PR00039">
    <property type="entry name" value="HTHLYSR"/>
</dbReference>
<dbReference type="RefSeq" id="WP_021282089.1">
    <property type="nucleotide sequence ID" value="NZ_JAGGLL010000013.1"/>
</dbReference>
<name>A0ABS4K2V6_9CLOT</name>
<sequence length="301" mass="34349">MITKLDLYKVFCEVCKCKSFSKAAKELYMTQPAVSQAIMQLEEELDTRLFTRIPKGVVLTNEGQLLFEYISSAINLINVGETKLLECKNLMAGELRLGVGDTNSKYFLLPYLEEFHGKYPNIKLQVINRTTLEICNMLKSGEVDIGICNFPIKDPALEKIHCKDIHDIFVCGDKFKEIASKQLTFKEVSKLPLILLEPKSNSRIYIEKYMLSKNLIISPEIELGSHDLLLEFAKINLGIACVIKEFSQRYLKEGTLYEVKTIEKIPKRSIGICYLKSVSLSQAAKKFIEIMEKKKNEILNT</sequence>
<keyword evidence="7" id="KW-1185">Reference proteome</keyword>
<dbReference type="InterPro" id="IPR036388">
    <property type="entry name" value="WH-like_DNA-bd_sf"/>
</dbReference>
<dbReference type="PANTHER" id="PTHR30126:SF64">
    <property type="entry name" value="HTH-TYPE TRANSCRIPTIONAL REGULATOR CITR"/>
    <property type="match status" value="1"/>
</dbReference>
<keyword evidence="2" id="KW-0805">Transcription regulation</keyword>
<dbReference type="PROSITE" id="PS50931">
    <property type="entry name" value="HTH_LYSR"/>
    <property type="match status" value="1"/>
</dbReference>
<dbReference type="GO" id="GO:0003677">
    <property type="term" value="F:DNA binding"/>
    <property type="evidence" value="ECO:0007669"/>
    <property type="project" value="UniProtKB-KW"/>
</dbReference>
<dbReference type="Gene3D" id="1.10.10.10">
    <property type="entry name" value="Winged helix-like DNA-binding domain superfamily/Winged helix DNA-binding domain"/>
    <property type="match status" value="1"/>
</dbReference>
<dbReference type="SUPFAM" id="SSF46785">
    <property type="entry name" value="Winged helix' DNA-binding domain"/>
    <property type="match status" value="1"/>
</dbReference>
<proteinExistence type="inferred from homology"/>
<feature type="domain" description="HTH lysR-type" evidence="5">
    <location>
        <begin position="3"/>
        <end position="60"/>
    </location>
</feature>
<protein>
    <submittedName>
        <fullName evidence="6">DNA-binding transcriptional LysR family regulator</fullName>
    </submittedName>
</protein>
<keyword evidence="4" id="KW-0804">Transcription</keyword>
<dbReference type="EMBL" id="JAGGLL010000013">
    <property type="protein sequence ID" value="MBP2022127.1"/>
    <property type="molecule type" value="Genomic_DNA"/>
</dbReference>
<dbReference type="CDD" id="cd05466">
    <property type="entry name" value="PBP2_LTTR_substrate"/>
    <property type="match status" value="1"/>
</dbReference>